<evidence type="ECO:0000259" key="2">
    <source>
        <dbReference type="Pfam" id="PF04608"/>
    </source>
</evidence>
<keyword evidence="1" id="KW-1133">Transmembrane helix</keyword>
<dbReference type="PANTHER" id="PTHR36305:SF1">
    <property type="entry name" value="PHOSPHATIDYLGLYCEROPHOSPHATASE A"/>
    <property type="match status" value="1"/>
</dbReference>
<dbReference type="RefSeq" id="WP_096602958.1">
    <property type="nucleotide sequence ID" value="NZ_OBEN01000010.1"/>
</dbReference>
<dbReference type="InterPro" id="IPR026037">
    <property type="entry name" value="PgpA"/>
</dbReference>
<feature type="domain" description="YutG/PgpA" evidence="2">
    <location>
        <begin position="5"/>
        <end position="139"/>
    </location>
</feature>
<gene>
    <name evidence="3" type="ORF">SAMN06265353_1491</name>
</gene>
<dbReference type="CDD" id="cd06971">
    <property type="entry name" value="PgpA"/>
    <property type="match status" value="1"/>
</dbReference>
<dbReference type="EMBL" id="OBEN01000010">
    <property type="protein sequence ID" value="SNZ15983.1"/>
    <property type="molecule type" value="Genomic_DNA"/>
</dbReference>
<evidence type="ECO:0000313" key="4">
    <source>
        <dbReference type="Proteomes" id="UP000218627"/>
    </source>
</evidence>
<dbReference type="Pfam" id="PF04608">
    <property type="entry name" value="PgpA"/>
    <property type="match status" value="1"/>
</dbReference>
<evidence type="ECO:0000313" key="3">
    <source>
        <dbReference type="EMBL" id="SNZ15983.1"/>
    </source>
</evidence>
<feature type="transmembrane region" description="Helical" evidence="1">
    <location>
        <begin position="38"/>
        <end position="60"/>
    </location>
</feature>
<keyword evidence="1" id="KW-0472">Membrane</keyword>
<dbReference type="InterPro" id="IPR036681">
    <property type="entry name" value="PgpA-like_sf"/>
</dbReference>
<sequence length="143" mass="16258">MWQELIATGFYLGRFRYAPGSLGTLLGVPLVYVFAVKWWLVLFVALLLYLLGVWASGYVIEMRKEKDPEDVVIDEVLGYLLSYTFVEPTFKTLLVGFLTFRLLDILKPYPIKLFENLPNGHGVMADDAVAGMINAFVLFSLFH</sequence>
<keyword evidence="4" id="KW-1185">Reference proteome</keyword>
<dbReference type="PANTHER" id="PTHR36305">
    <property type="entry name" value="PHOSPHATIDYLGLYCEROPHOSPHATASE A"/>
    <property type="match status" value="1"/>
</dbReference>
<feature type="transmembrane region" description="Helical" evidence="1">
    <location>
        <begin position="123"/>
        <end position="142"/>
    </location>
</feature>
<evidence type="ECO:0000256" key="1">
    <source>
        <dbReference type="SAM" id="Phobius"/>
    </source>
</evidence>
<dbReference type="OrthoDB" id="9804091at2"/>
<organism evidence="3 4">
    <name type="scientific">Hydrogenobacter hydrogenophilus</name>
    <dbReference type="NCBI Taxonomy" id="35835"/>
    <lineage>
        <taxon>Bacteria</taxon>
        <taxon>Pseudomonadati</taxon>
        <taxon>Aquificota</taxon>
        <taxon>Aquificia</taxon>
        <taxon>Aquificales</taxon>
        <taxon>Aquificaceae</taxon>
        <taxon>Hydrogenobacter</taxon>
    </lineage>
</organism>
<reference evidence="4" key="1">
    <citation type="submission" date="2017-09" db="EMBL/GenBank/DDBJ databases">
        <authorList>
            <person name="Varghese N."/>
            <person name="Submissions S."/>
        </authorList>
    </citation>
    <scope>NUCLEOTIDE SEQUENCE [LARGE SCALE GENOMIC DNA]</scope>
    <source>
        <strain evidence="4">DSM 2913</strain>
    </source>
</reference>
<accession>A0A285P492</accession>
<dbReference type="SUPFAM" id="SSF101307">
    <property type="entry name" value="YutG-like"/>
    <property type="match status" value="1"/>
</dbReference>
<dbReference type="InterPro" id="IPR007686">
    <property type="entry name" value="YutG/PgpA"/>
</dbReference>
<dbReference type="Proteomes" id="UP000218627">
    <property type="component" value="Unassembled WGS sequence"/>
</dbReference>
<dbReference type="AlphaFoldDB" id="A0A285P492"/>
<protein>
    <submittedName>
        <fullName evidence="3">Phosphatidylglycerophosphatase A</fullName>
    </submittedName>
</protein>
<feature type="transmembrane region" description="Helical" evidence="1">
    <location>
        <begin position="80"/>
        <end position="103"/>
    </location>
</feature>
<dbReference type="GO" id="GO:0006629">
    <property type="term" value="P:lipid metabolic process"/>
    <property type="evidence" value="ECO:0007669"/>
    <property type="project" value="InterPro"/>
</dbReference>
<keyword evidence="1" id="KW-0812">Transmembrane</keyword>
<dbReference type="PIRSF" id="PIRSF006162">
    <property type="entry name" value="PgpA"/>
    <property type="match status" value="1"/>
</dbReference>
<proteinExistence type="predicted"/>
<dbReference type="GO" id="GO:0008962">
    <property type="term" value="F:phosphatidylglycerophosphatase activity"/>
    <property type="evidence" value="ECO:0007669"/>
    <property type="project" value="InterPro"/>
</dbReference>
<name>A0A285P492_9AQUI</name>